<evidence type="ECO:0000256" key="3">
    <source>
        <dbReference type="ARBA" id="ARBA00023163"/>
    </source>
</evidence>
<dbReference type="GO" id="GO:0003700">
    <property type="term" value="F:DNA-binding transcription factor activity"/>
    <property type="evidence" value="ECO:0007669"/>
    <property type="project" value="InterPro"/>
</dbReference>
<proteinExistence type="inferred from homology"/>
<gene>
    <name evidence="5" type="ORF">DEF21_13790</name>
</gene>
<comment type="caution">
    <text evidence="5">The sequence shown here is derived from an EMBL/GenBank/DDBJ whole genome shotgun (WGS) entry which is preliminary data.</text>
</comment>
<dbReference type="PANTHER" id="PTHR30126">
    <property type="entry name" value="HTH-TYPE TRANSCRIPTIONAL REGULATOR"/>
    <property type="match status" value="1"/>
</dbReference>
<name>A0A358HUV0_9PROT</name>
<accession>A0A358HUV0</accession>
<comment type="similarity">
    <text evidence="1">Belongs to the LysR transcriptional regulatory family.</text>
</comment>
<evidence type="ECO:0000313" key="5">
    <source>
        <dbReference type="EMBL" id="HBU98957.1"/>
    </source>
</evidence>
<dbReference type="InterPro" id="IPR036390">
    <property type="entry name" value="WH_DNA-bd_sf"/>
</dbReference>
<evidence type="ECO:0000313" key="6">
    <source>
        <dbReference type="Proteomes" id="UP000264753"/>
    </source>
</evidence>
<dbReference type="InterPro" id="IPR000847">
    <property type="entry name" value="LysR_HTH_N"/>
</dbReference>
<organism evidence="5 6">
    <name type="scientific">Thalassospira lucentensis</name>
    <dbReference type="NCBI Taxonomy" id="168935"/>
    <lineage>
        <taxon>Bacteria</taxon>
        <taxon>Pseudomonadati</taxon>
        <taxon>Pseudomonadota</taxon>
        <taxon>Alphaproteobacteria</taxon>
        <taxon>Rhodospirillales</taxon>
        <taxon>Thalassospiraceae</taxon>
        <taxon>Thalassospira</taxon>
    </lineage>
</organism>
<dbReference type="GO" id="GO:0000976">
    <property type="term" value="F:transcription cis-regulatory region binding"/>
    <property type="evidence" value="ECO:0007669"/>
    <property type="project" value="TreeGrafter"/>
</dbReference>
<protein>
    <submittedName>
        <fullName evidence="5">LysR family transcriptional regulator</fullName>
    </submittedName>
</protein>
<feature type="domain" description="HTH lysR-type" evidence="4">
    <location>
        <begin position="1"/>
        <end position="55"/>
    </location>
</feature>
<dbReference type="Pfam" id="PF00126">
    <property type="entry name" value="HTH_1"/>
    <property type="match status" value="1"/>
</dbReference>
<evidence type="ECO:0000256" key="1">
    <source>
        <dbReference type="ARBA" id="ARBA00009437"/>
    </source>
</evidence>
<sequence>MDTRELEALIAVANAQSFHGAASRLGLTQPAVTRRIQRLEQRIGTSLFDRTTKPL</sequence>
<dbReference type="SUPFAM" id="SSF46785">
    <property type="entry name" value="Winged helix' DNA-binding domain"/>
    <property type="match status" value="1"/>
</dbReference>
<dbReference type="PANTHER" id="PTHR30126:SF39">
    <property type="entry name" value="HTH-TYPE TRANSCRIPTIONAL REGULATOR CYSL"/>
    <property type="match status" value="1"/>
</dbReference>
<dbReference type="RefSeq" id="WP_276653756.1">
    <property type="nucleotide sequence ID" value="NZ_DOOG01000118.1"/>
</dbReference>
<dbReference type="PROSITE" id="PS50931">
    <property type="entry name" value="HTH_LYSR"/>
    <property type="match status" value="1"/>
</dbReference>
<keyword evidence="3" id="KW-0804">Transcription</keyword>
<keyword evidence="2" id="KW-0805">Transcription regulation</keyword>
<reference evidence="5 6" key="1">
    <citation type="journal article" date="2018" name="Nat. Biotechnol.">
        <title>A standardized bacterial taxonomy based on genome phylogeny substantially revises the tree of life.</title>
        <authorList>
            <person name="Parks D.H."/>
            <person name="Chuvochina M."/>
            <person name="Waite D.W."/>
            <person name="Rinke C."/>
            <person name="Skarshewski A."/>
            <person name="Chaumeil P.A."/>
            <person name="Hugenholtz P."/>
        </authorList>
    </citation>
    <scope>NUCLEOTIDE SEQUENCE [LARGE SCALE GENOMIC DNA]</scope>
    <source>
        <strain evidence="5">UBA8707</strain>
    </source>
</reference>
<dbReference type="InterPro" id="IPR036388">
    <property type="entry name" value="WH-like_DNA-bd_sf"/>
</dbReference>
<dbReference type="EMBL" id="DOOG01000118">
    <property type="protein sequence ID" value="HBU98957.1"/>
    <property type="molecule type" value="Genomic_DNA"/>
</dbReference>
<evidence type="ECO:0000259" key="4">
    <source>
        <dbReference type="PROSITE" id="PS50931"/>
    </source>
</evidence>
<dbReference type="Proteomes" id="UP000264753">
    <property type="component" value="Unassembled WGS sequence"/>
</dbReference>
<dbReference type="PRINTS" id="PR00039">
    <property type="entry name" value="HTHLYSR"/>
</dbReference>
<evidence type="ECO:0000256" key="2">
    <source>
        <dbReference type="ARBA" id="ARBA00023015"/>
    </source>
</evidence>
<dbReference type="Gene3D" id="1.10.10.10">
    <property type="entry name" value="Winged helix-like DNA-binding domain superfamily/Winged helix DNA-binding domain"/>
    <property type="match status" value="1"/>
</dbReference>
<dbReference type="AlphaFoldDB" id="A0A358HUV0"/>
<feature type="non-terminal residue" evidence="5">
    <location>
        <position position="55"/>
    </location>
</feature>